<name>A0A0C2FTA1_9BILA</name>
<gene>
    <name evidence="1" type="ORF">ANCDUO_21793</name>
</gene>
<dbReference type="InterPro" id="IPR019540">
    <property type="entry name" value="PtdIno-glycan_biosynth_class_S"/>
</dbReference>
<dbReference type="UniPathway" id="UPA00196"/>
<sequence>SRGAAVASWGAIIPRICLGETQEDAQPAARVLAALRVLLGVDSELPVTWKRAPVPLAEWEVERMRLRAVLDNAMRAMSAVSALKALTEKITNVVIGDDVAARANDAVKLVREGLANPEAPRLDK</sequence>
<dbReference type="OrthoDB" id="5839890at2759"/>
<protein>
    <submittedName>
        <fullName evidence="1">Uncharacterized protein</fullName>
    </submittedName>
</protein>
<dbReference type="Pfam" id="PF10510">
    <property type="entry name" value="PIG-S"/>
    <property type="match status" value="1"/>
</dbReference>
<dbReference type="AlphaFoldDB" id="A0A0C2FTA1"/>
<reference evidence="1 2" key="1">
    <citation type="submission" date="2013-12" db="EMBL/GenBank/DDBJ databases">
        <title>Draft genome of the parsitic nematode Ancylostoma duodenale.</title>
        <authorList>
            <person name="Mitreva M."/>
        </authorList>
    </citation>
    <scope>NUCLEOTIDE SEQUENCE [LARGE SCALE GENOMIC DNA]</scope>
    <source>
        <strain evidence="1 2">Zhejiang</strain>
    </source>
</reference>
<dbReference type="GO" id="GO:0016255">
    <property type="term" value="P:attachment of GPI anchor to protein"/>
    <property type="evidence" value="ECO:0007669"/>
    <property type="project" value="InterPro"/>
</dbReference>
<evidence type="ECO:0000313" key="1">
    <source>
        <dbReference type="EMBL" id="KIH48141.1"/>
    </source>
</evidence>
<accession>A0A0C2FTA1</accession>
<dbReference type="GO" id="GO:0042765">
    <property type="term" value="C:GPI-anchor transamidase complex"/>
    <property type="evidence" value="ECO:0007669"/>
    <property type="project" value="InterPro"/>
</dbReference>
<dbReference type="EMBL" id="KN762238">
    <property type="protein sequence ID" value="KIH48141.1"/>
    <property type="molecule type" value="Genomic_DNA"/>
</dbReference>
<feature type="non-terminal residue" evidence="1">
    <location>
        <position position="1"/>
    </location>
</feature>
<feature type="non-terminal residue" evidence="1">
    <location>
        <position position="124"/>
    </location>
</feature>
<organism evidence="1 2">
    <name type="scientific">Ancylostoma duodenale</name>
    <dbReference type="NCBI Taxonomy" id="51022"/>
    <lineage>
        <taxon>Eukaryota</taxon>
        <taxon>Metazoa</taxon>
        <taxon>Ecdysozoa</taxon>
        <taxon>Nematoda</taxon>
        <taxon>Chromadorea</taxon>
        <taxon>Rhabditida</taxon>
        <taxon>Rhabditina</taxon>
        <taxon>Rhabditomorpha</taxon>
        <taxon>Strongyloidea</taxon>
        <taxon>Ancylostomatidae</taxon>
        <taxon>Ancylostomatinae</taxon>
        <taxon>Ancylostoma</taxon>
    </lineage>
</organism>
<dbReference type="Proteomes" id="UP000054047">
    <property type="component" value="Unassembled WGS sequence"/>
</dbReference>
<proteinExistence type="predicted"/>
<evidence type="ECO:0000313" key="2">
    <source>
        <dbReference type="Proteomes" id="UP000054047"/>
    </source>
</evidence>
<dbReference type="GO" id="GO:0006506">
    <property type="term" value="P:GPI anchor biosynthetic process"/>
    <property type="evidence" value="ECO:0007669"/>
    <property type="project" value="UniProtKB-UniPathway"/>
</dbReference>
<keyword evidence="2" id="KW-1185">Reference proteome</keyword>